<comment type="caution">
    <text evidence="1">The sequence shown here is derived from an EMBL/GenBank/DDBJ whole genome shotgun (WGS) entry which is preliminary data.</text>
</comment>
<organism evidence="1 2">
    <name type="scientific">Herbaspirillum frisingense GSF30</name>
    <dbReference type="NCBI Taxonomy" id="864073"/>
    <lineage>
        <taxon>Bacteria</taxon>
        <taxon>Pseudomonadati</taxon>
        <taxon>Pseudomonadota</taxon>
        <taxon>Betaproteobacteria</taxon>
        <taxon>Burkholderiales</taxon>
        <taxon>Oxalobacteraceae</taxon>
        <taxon>Herbaspirillum</taxon>
    </lineage>
</organism>
<accession>A0AAI9I9K1</accession>
<feature type="non-terminal residue" evidence="1">
    <location>
        <position position="1"/>
    </location>
</feature>
<dbReference type="Proteomes" id="UP000006772">
    <property type="component" value="Unassembled WGS sequence"/>
</dbReference>
<gene>
    <name evidence="1" type="ORF">HFRIS_024340</name>
</gene>
<protein>
    <submittedName>
        <fullName evidence="1">Membrane protein</fullName>
    </submittedName>
</protein>
<dbReference type="EMBL" id="AEEC02000074">
    <property type="protein sequence ID" value="EOA02081.1"/>
    <property type="molecule type" value="Genomic_DNA"/>
</dbReference>
<proteinExistence type="predicted"/>
<sequence>RRDACVANVEAGLLLQRVARERGWRERDHGRGRTAVALSRRLAAAASHLWAHPQPVALELLEWLHALAQALQARDAPALQALTRQRPAPVQLAQAAAVETACLLVATLEATGPAPGN</sequence>
<dbReference type="AlphaFoldDB" id="A0AAI9I9K1"/>
<evidence type="ECO:0000313" key="1">
    <source>
        <dbReference type="EMBL" id="EOA02081.1"/>
    </source>
</evidence>
<name>A0AAI9I9K1_9BURK</name>
<evidence type="ECO:0000313" key="2">
    <source>
        <dbReference type="Proteomes" id="UP000006772"/>
    </source>
</evidence>
<reference evidence="1 2" key="1">
    <citation type="journal article" date="2013" name="Front. Microbiol.">
        <title>The genome of the endophytic bacterium H. frisingense GSF30(T) identifies diverse strategies in the Herbaspirillum genus to interact with plants.</title>
        <authorList>
            <person name="Straub D."/>
            <person name="Rothballer M."/>
            <person name="Hartmann A."/>
            <person name="Ludewig U."/>
        </authorList>
    </citation>
    <scope>NUCLEOTIDE SEQUENCE [LARGE SCALE GENOMIC DNA]</scope>
    <source>
        <strain evidence="1 2">GSF30</strain>
    </source>
</reference>